<sequence length="660" mass="71499">MFDIVRKHTKLLMVVLFLLIIPSFVLFGIDGYTRMSDATAKVATVNGKAITQTEWDNAHRQDVDRLRASNPSVDLNLLDSPQIKYASLQQLVRERVLAAAAADEHLTVSDASLAAYLQNDSSIAALRRADGSLNMDEYRRLLALQGMTPEQFEARVRGDLSVQQVLGAVANTSFSTQAEADVAMNAFLERREVRLLKLSAADYAAKINPTDAELDAFYKANLARYQAPDSARVEYMVLDLDRIKKSIEVNEQDLRKYYEQNSAQLGEPEQRRAAHILIAAPKDAPAADRQKAKATAEALLASLRKAPDTFADVARKSSQDDISAPSGGDLGFFRNDRGTDPAIAKATFALAKAGDISDVIESDFGYHIVRLTEIKASGVPPFEQARAKLEDQYRTQEAQKRFGELAEEFRNGVYEQADSLKPTADKLKLSVQTADNVTRAPAAGASGPLANANFLAALFSADSLDKKRNTEAMDLGSNELASGRVVSYSPAHAKPFAEVKNEVRAAYVAQKGTEQALKAGQEKVKAWEAKPESATPELTKVVTISRDDPAGQSPALVDAALRADPKKLPKLIGVNLGAEGFVIARVDKVVPRAAMTKEDNQQNLSRYEQLWGMAETVSYYDTLKAKYKAKILVPEPAATLTPTAGGSGAAAAPAAAAASR</sequence>
<keyword evidence="7" id="KW-0143">Chaperone</keyword>
<dbReference type="PANTHER" id="PTHR47529">
    <property type="entry name" value="PEPTIDYL-PROLYL CIS-TRANS ISOMERASE D"/>
    <property type="match status" value="1"/>
</dbReference>
<evidence type="ECO:0000313" key="14">
    <source>
        <dbReference type="EMBL" id="AVO35245.1"/>
    </source>
</evidence>
<keyword evidence="6" id="KW-0472">Membrane</keyword>
<evidence type="ECO:0000256" key="9">
    <source>
        <dbReference type="ARBA" id="ARBA00038408"/>
    </source>
</evidence>
<evidence type="ECO:0000313" key="15">
    <source>
        <dbReference type="Proteomes" id="UP000239709"/>
    </source>
</evidence>
<keyword evidence="4" id="KW-0812">Transmembrane</keyword>
<dbReference type="InterPro" id="IPR023058">
    <property type="entry name" value="PPIase_PpiC_CS"/>
</dbReference>
<dbReference type="PROSITE" id="PS01096">
    <property type="entry name" value="PPIC_PPIASE_1"/>
    <property type="match status" value="1"/>
</dbReference>
<dbReference type="OrthoDB" id="9812372at2"/>
<dbReference type="PANTHER" id="PTHR47529:SF1">
    <property type="entry name" value="PERIPLASMIC CHAPERONE PPID"/>
    <property type="match status" value="1"/>
</dbReference>
<dbReference type="Pfam" id="PF13145">
    <property type="entry name" value="Rotamase_2"/>
    <property type="match status" value="1"/>
</dbReference>
<accession>A0A2S0MH75</accession>
<dbReference type="Gene3D" id="1.10.4030.10">
    <property type="entry name" value="Porin chaperone SurA, peptide-binding domain"/>
    <property type="match status" value="1"/>
</dbReference>
<dbReference type="AlphaFoldDB" id="A0A2S0MH75"/>
<dbReference type="PROSITE" id="PS50198">
    <property type="entry name" value="PPIC_PPIASE_2"/>
    <property type="match status" value="1"/>
</dbReference>
<evidence type="ECO:0000256" key="6">
    <source>
        <dbReference type="ARBA" id="ARBA00023136"/>
    </source>
</evidence>
<organism evidence="14 15">
    <name type="scientific">Ottowia oryzae</name>
    <dbReference type="NCBI Taxonomy" id="2109914"/>
    <lineage>
        <taxon>Bacteria</taxon>
        <taxon>Pseudomonadati</taxon>
        <taxon>Pseudomonadota</taxon>
        <taxon>Betaproteobacteria</taxon>
        <taxon>Burkholderiales</taxon>
        <taxon>Comamonadaceae</taxon>
        <taxon>Ottowia</taxon>
    </lineage>
</organism>
<dbReference type="GO" id="GO:0003755">
    <property type="term" value="F:peptidyl-prolyl cis-trans isomerase activity"/>
    <property type="evidence" value="ECO:0007669"/>
    <property type="project" value="UniProtKB-KW"/>
</dbReference>
<keyword evidence="3" id="KW-0997">Cell inner membrane</keyword>
<evidence type="ECO:0000256" key="10">
    <source>
        <dbReference type="ARBA" id="ARBA00040743"/>
    </source>
</evidence>
<evidence type="ECO:0000256" key="5">
    <source>
        <dbReference type="ARBA" id="ARBA00022989"/>
    </source>
</evidence>
<gene>
    <name evidence="14" type="ORF">C6570_14140</name>
</gene>
<dbReference type="KEGG" id="otk:C6570_14140"/>
<evidence type="ECO:0000256" key="4">
    <source>
        <dbReference type="ARBA" id="ARBA00022692"/>
    </source>
</evidence>
<name>A0A2S0MH75_9BURK</name>
<proteinExistence type="inferred from homology"/>
<evidence type="ECO:0000259" key="13">
    <source>
        <dbReference type="PROSITE" id="PS50198"/>
    </source>
</evidence>
<dbReference type="SUPFAM" id="SSF109998">
    <property type="entry name" value="Triger factor/SurA peptide-binding domain-like"/>
    <property type="match status" value="1"/>
</dbReference>
<keyword evidence="15" id="KW-1185">Reference proteome</keyword>
<evidence type="ECO:0000256" key="7">
    <source>
        <dbReference type="ARBA" id="ARBA00023186"/>
    </source>
</evidence>
<dbReference type="EMBL" id="CP027666">
    <property type="protein sequence ID" value="AVO35245.1"/>
    <property type="molecule type" value="Genomic_DNA"/>
</dbReference>
<feature type="domain" description="PpiC" evidence="13">
    <location>
        <begin position="268"/>
        <end position="373"/>
    </location>
</feature>
<evidence type="ECO:0000256" key="12">
    <source>
        <dbReference type="PROSITE-ProRule" id="PRU00278"/>
    </source>
</evidence>
<dbReference type="InterPro" id="IPR046357">
    <property type="entry name" value="PPIase_dom_sf"/>
</dbReference>
<keyword evidence="5" id="KW-1133">Transmembrane helix</keyword>
<dbReference type="GO" id="GO:0005886">
    <property type="term" value="C:plasma membrane"/>
    <property type="evidence" value="ECO:0007669"/>
    <property type="project" value="UniProtKB-SubCell"/>
</dbReference>
<dbReference type="SUPFAM" id="SSF54534">
    <property type="entry name" value="FKBP-like"/>
    <property type="match status" value="1"/>
</dbReference>
<keyword evidence="2" id="KW-1003">Cell membrane</keyword>
<dbReference type="Gene3D" id="3.10.50.40">
    <property type="match status" value="1"/>
</dbReference>
<dbReference type="Pfam" id="PF13624">
    <property type="entry name" value="SurA_N_3"/>
    <property type="match status" value="1"/>
</dbReference>
<evidence type="ECO:0000256" key="11">
    <source>
        <dbReference type="ARBA" id="ARBA00042775"/>
    </source>
</evidence>
<dbReference type="Proteomes" id="UP000239709">
    <property type="component" value="Chromosome"/>
</dbReference>
<dbReference type="RefSeq" id="WP_106703794.1">
    <property type="nucleotide sequence ID" value="NZ_CP027666.1"/>
</dbReference>
<evidence type="ECO:0000256" key="2">
    <source>
        <dbReference type="ARBA" id="ARBA00022475"/>
    </source>
</evidence>
<evidence type="ECO:0000256" key="8">
    <source>
        <dbReference type="ARBA" id="ARBA00023235"/>
    </source>
</evidence>
<dbReference type="InterPro" id="IPR052029">
    <property type="entry name" value="PpiD_chaperone"/>
</dbReference>
<evidence type="ECO:0000256" key="3">
    <source>
        <dbReference type="ARBA" id="ARBA00022519"/>
    </source>
</evidence>
<protein>
    <recommendedName>
        <fullName evidence="10">Periplasmic chaperone PpiD</fullName>
    </recommendedName>
    <alternativeName>
        <fullName evidence="11">Periplasmic folding chaperone</fullName>
    </alternativeName>
</protein>
<dbReference type="InterPro" id="IPR000297">
    <property type="entry name" value="PPIase_PpiC"/>
</dbReference>
<keyword evidence="12" id="KW-0697">Rotamase</keyword>
<comment type="similarity">
    <text evidence="9">Belongs to the PpiD chaperone family.</text>
</comment>
<comment type="subcellular location">
    <subcellularLocation>
        <location evidence="1">Cell inner membrane</location>
        <topology evidence="1">Single-pass type II membrane protein</topology>
        <orientation evidence="1">Periplasmic side</orientation>
    </subcellularLocation>
</comment>
<evidence type="ECO:0000256" key="1">
    <source>
        <dbReference type="ARBA" id="ARBA00004382"/>
    </source>
</evidence>
<keyword evidence="8 12" id="KW-0413">Isomerase</keyword>
<dbReference type="InterPro" id="IPR027304">
    <property type="entry name" value="Trigger_fact/SurA_dom_sf"/>
</dbReference>
<reference evidence="14 15" key="1">
    <citation type="submission" date="2018-03" db="EMBL/GenBank/DDBJ databases">
        <title>Genome sequencing of Ottowia sp.</title>
        <authorList>
            <person name="Kim S.-J."/>
            <person name="Heo J."/>
            <person name="Kwon S.-W."/>
        </authorList>
    </citation>
    <scope>NUCLEOTIDE SEQUENCE [LARGE SCALE GENOMIC DNA]</scope>
    <source>
        <strain evidence="14 15">KADR8-3</strain>
    </source>
</reference>